<dbReference type="NCBIfam" id="TIGR00756">
    <property type="entry name" value="PPR"/>
    <property type="match status" value="1"/>
</dbReference>
<proteinExistence type="predicted"/>
<feature type="region of interest" description="Disordered" evidence="3">
    <location>
        <begin position="793"/>
        <end position="813"/>
    </location>
</feature>
<feature type="compositionally biased region" description="Basic residues" evidence="3">
    <location>
        <begin position="1"/>
        <end position="10"/>
    </location>
</feature>
<dbReference type="InterPro" id="IPR011990">
    <property type="entry name" value="TPR-like_helical_dom_sf"/>
</dbReference>
<gene>
    <name evidence="4" type="ORF">ALAG00032_LOCUS12666</name>
</gene>
<dbReference type="EMBL" id="HBIJ01019319">
    <property type="protein sequence ID" value="CAE0371884.1"/>
    <property type="molecule type" value="Transcribed_RNA"/>
</dbReference>
<dbReference type="PANTHER" id="PTHR47447">
    <property type="entry name" value="OS03G0856100 PROTEIN"/>
    <property type="match status" value="1"/>
</dbReference>
<keyword evidence="1" id="KW-0677">Repeat</keyword>
<name>A0A7S3K1D3_9STRA</name>
<evidence type="ECO:0000313" key="4">
    <source>
        <dbReference type="EMBL" id="CAE0371884.1"/>
    </source>
</evidence>
<feature type="repeat" description="PPR" evidence="2">
    <location>
        <begin position="143"/>
        <end position="177"/>
    </location>
</feature>
<dbReference type="Gene3D" id="1.25.40.10">
    <property type="entry name" value="Tetratricopeptide repeat domain"/>
    <property type="match status" value="2"/>
</dbReference>
<dbReference type="PROSITE" id="PS51375">
    <property type="entry name" value="PPR"/>
    <property type="match status" value="1"/>
</dbReference>
<dbReference type="Pfam" id="PF01535">
    <property type="entry name" value="PPR"/>
    <property type="match status" value="1"/>
</dbReference>
<feature type="compositionally biased region" description="Basic and acidic residues" evidence="3">
    <location>
        <begin position="800"/>
        <end position="813"/>
    </location>
</feature>
<evidence type="ECO:0000256" key="3">
    <source>
        <dbReference type="SAM" id="MobiDB-lite"/>
    </source>
</evidence>
<evidence type="ECO:0008006" key="5">
    <source>
        <dbReference type="Google" id="ProtNLM"/>
    </source>
</evidence>
<evidence type="ECO:0000256" key="2">
    <source>
        <dbReference type="PROSITE-ProRule" id="PRU00708"/>
    </source>
</evidence>
<dbReference type="Gene3D" id="3.30.1370.110">
    <property type="match status" value="1"/>
</dbReference>
<dbReference type="InterPro" id="IPR036063">
    <property type="entry name" value="Smr_dom_sf"/>
</dbReference>
<accession>A0A7S3K1D3</accession>
<feature type="region of interest" description="Disordered" evidence="3">
    <location>
        <begin position="1"/>
        <end position="28"/>
    </location>
</feature>
<reference evidence="4" key="1">
    <citation type="submission" date="2021-01" db="EMBL/GenBank/DDBJ databases">
        <authorList>
            <person name="Corre E."/>
            <person name="Pelletier E."/>
            <person name="Niang G."/>
            <person name="Scheremetjew M."/>
            <person name="Finn R."/>
            <person name="Kale V."/>
            <person name="Holt S."/>
            <person name="Cochrane G."/>
            <person name="Meng A."/>
            <person name="Brown T."/>
            <person name="Cohen L."/>
        </authorList>
    </citation>
    <scope>NUCLEOTIDE SEQUENCE</scope>
    <source>
        <strain evidence="4">CCMP1510</strain>
    </source>
</reference>
<protein>
    <recommendedName>
        <fullName evidence="5">Smr domain-containing protein</fullName>
    </recommendedName>
</protein>
<dbReference type="PANTHER" id="PTHR47447:SF17">
    <property type="entry name" value="OS12G0638900 PROTEIN"/>
    <property type="match status" value="1"/>
</dbReference>
<sequence length="883" mass="97018">MMRRLQRKVGRYMSSRIPQASPTEARLRRGAETTLISELIKKEEKRRANSGEKVDEIFGKKQIFPEKKDDFAFREYNQAINEIMNLVNIGASSNAVRAAISILEKRHIITRPGQWIRVLQALSKAKDGQGAAELLKRIPGGANTSMHNVAIRACARAKDVERGREIFELMEKSNSSAKPDSITFATAMALEPNFNDRALQLFRQALSAACTEIEKKKITTKQTGAQLAYREAFSLCNKGQQWRIALDLLISELGAQPANGAYPQERDVEQVAQVCSSAGQRAALVELLQWAAENNIDSDKAHAAYIHTLANAAAEYRIRSLADRQKLAQSAITALQNLRKKRQKQRLEISAPIGPPSSVVTNAALRACALAGAPDLCLQLFQESKTQRDAALDSGASYASELAPDFESYLWTMRAMSKGSIPNPGDKCLDLLADAAKRGISPNPSLCAAVLEGLALQANSAELASELIAEMDQREIKLTANGVAALVRCLAKSENRPDAAIELFHRHMNQYGDSSTLWIAALDANRMQIHSCKDNDNAPALQSALNTAQSLVAQAPQHCWVQVAVARVLAATGDWESVCSICDEYFSNIQNTSSQDAALHAAYSAVIEACFVALEEKQELDNSFPMLDTAKQFWIRGANLGIYSRPSVGKRGKVLTLDLHGTTPYVAKAAILATFDAYYKEANAQRIPTLCLLTGTLKKNAILRPAVEDFLTSELVIKFKPAPKNSGILVIGSDSVVSFNNRPSDKNYPNQILSPKARQNDTDKIVSLHDFMTQPPPTSNRLETREYNSKVMDDDSSTFDLHHSEDSDKNVHSDDDMQELRIEHIDEDGSITIVDENGISKKLSYDDLAALFDDGKDDHALDFSDLATSVTVNEGEATTTKHE</sequence>
<dbReference type="InterPro" id="IPR002885">
    <property type="entry name" value="PPR_rpt"/>
</dbReference>
<evidence type="ECO:0000256" key="1">
    <source>
        <dbReference type="ARBA" id="ARBA00022737"/>
    </source>
</evidence>
<dbReference type="AlphaFoldDB" id="A0A7S3K1D3"/>
<organism evidence="4">
    <name type="scientific">Aureoumbra lagunensis</name>
    <dbReference type="NCBI Taxonomy" id="44058"/>
    <lineage>
        <taxon>Eukaryota</taxon>
        <taxon>Sar</taxon>
        <taxon>Stramenopiles</taxon>
        <taxon>Ochrophyta</taxon>
        <taxon>Pelagophyceae</taxon>
        <taxon>Pelagomonadales</taxon>
        <taxon>Aureoumbra</taxon>
    </lineage>
</organism>